<dbReference type="InterPro" id="IPR036875">
    <property type="entry name" value="Znf_CCHC_sf"/>
</dbReference>
<feature type="region of interest" description="Disordered" evidence="1">
    <location>
        <begin position="103"/>
        <end position="128"/>
    </location>
</feature>
<dbReference type="STRING" id="178035.A0A154PRG3"/>
<dbReference type="SUPFAM" id="SSF57756">
    <property type="entry name" value="Retrovirus zinc finger-like domains"/>
    <property type="match status" value="1"/>
</dbReference>
<dbReference type="InterPro" id="IPR001878">
    <property type="entry name" value="Znf_CCHC"/>
</dbReference>
<dbReference type="EMBL" id="KQ435079">
    <property type="protein sequence ID" value="KZC14515.1"/>
    <property type="molecule type" value="Genomic_DNA"/>
</dbReference>
<dbReference type="Proteomes" id="UP000076502">
    <property type="component" value="Unassembled WGS sequence"/>
</dbReference>
<evidence type="ECO:0000256" key="1">
    <source>
        <dbReference type="SAM" id="MobiDB-lite"/>
    </source>
</evidence>
<protein>
    <recommendedName>
        <fullName evidence="2">CCHC-type domain-containing protein</fullName>
    </recommendedName>
</protein>
<evidence type="ECO:0000259" key="2">
    <source>
        <dbReference type="SMART" id="SM00343"/>
    </source>
</evidence>
<proteinExistence type="predicted"/>
<reference evidence="3 4" key="1">
    <citation type="submission" date="2015-07" db="EMBL/GenBank/DDBJ databases">
        <title>The genome of Dufourea novaeangliae.</title>
        <authorList>
            <person name="Pan H."/>
            <person name="Kapheim K."/>
        </authorList>
    </citation>
    <scope>NUCLEOTIDE SEQUENCE [LARGE SCALE GENOMIC DNA]</scope>
    <source>
        <strain evidence="3">0120121106</strain>
        <tissue evidence="3">Whole body</tissue>
    </source>
</reference>
<feature type="domain" description="CCHC-type" evidence="2">
    <location>
        <begin position="166"/>
        <end position="182"/>
    </location>
</feature>
<evidence type="ECO:0000313" key="3">
    <source>
        <dbReference type="EMBL" id="KZC14515.1"/>
    </source>
</evidence>
<dbReference type="Gene3D" id="4.10.60.10">
    <property type="entry name" value="Zinc finger, CCHC-type"/>
    <property type="match status" value="1"/>
</dbReference>
<dbReference type="GO" id="GO:0003676">
    <property type="term" value="F:nucleic acid binding"/>
    <property type="evidence" value="ECO:0007669"/>
    <property type="project" value="InterPro"/>
</dbReference>
<dbReference type="SMART" id="SM00343">
    <property type="entry name" value="ZnF_C2HC"/>
    <property type="match status" value="2"/>
</dbReference>
<keyword evidence="4" id="KW-1185">Reference proteome</keyword>
<feature type="compositionally biased region" description="Low complexity" evidence="1">
    <location>
        <begin position="113"/>
        <end position="128"/>
    </location>
</feature>
<feature type="compositionally biased region" description="Basic and acidic residues" evidence="1">
    <location>
        <begin position="103"/>
        <end position="112"/>
    </location>
</feature>
<organism evidence="3 4">
    <name type="scientific">Dufourea novaeangliae</name>
    <name type="common">Sweat bee</name>
    <dbReference type="NCBI Taxonomy" id="178035"/>
    <lineage>
        <taxon>Eukaryota</taxon>
        <taxon>Metazoa</taxon>
        <taxon>Ecdysozoa</taxon>
        <taxon>Arthropoda</taxon>
        <taxon>Hexapoda</taxon>
        <taxon>Insecta</taxon>
        <taxon>Pterygota</taxon>
        <taxon>Neoptera</taxon>
        <taxon>Endopterygota</taxon>
        <taxon>Hymenoptera</taxon>
        <taxon>Apocrita</taxon>
        <taxon>Aculeata</taxon>
        <taxon>Apoidea</taxon>
        <taxon>Anthophila</taxon>
        <taxon>Halictidae</taxon>
        <taxon>Rophitinae</taxon>
        <taxon>Dufourea</taxon>
    </lineage>
</organism>
<accession>A0A154PRG3</accession>
<gene>
    <name evidence="3" type="ORF">WN55_07096</name>
</gene>
<feature type="domain" description="CCHC-type" evidence="2">
    <location>
        <begin position="201"/>
        <end position="217"/>
    </location>
</feature>
<dbReference type="GO" id="GO:0008270">
    <property type="term" value="F:zinc ion binding"/>
    <property type="evidence" value="ECO:0007669"/>
    <property type="project" value="InterPro"/>
</dbReference>
<sequence length="259" mass="29770">MFSPSKPSSYYRGQLSSIYKRQNEHILDYIGKIKDLKTAIIEGEKREGKPVDLTLDNFTLDSFLEGLPSEQRLILKMEGYKSLNEAFTKSVSIFNKSQIERERERVRERENPRNYNFNNNQNFNGNSNNRNNISSFLPNKNVSNNNMNNTSLNRNSFNNNDFRNKPCSYCGKIGHTADFCFKNPQRKNGNVLNENHNFGKYCKYCKRNGHLVQECRTLAAMNSRNSGNGPGLPLKDASRENPDPTRQASHIKKGVQNTE</sequence>
<feature type="region of interest" description="Disordered" evidence="1">
    <location>
        <begin position="222"/>
        <end position="259"/>
    </location>
</feature>
<evidence type="ECO:0000313" key="4">
    <source>
        <dbReference type="Proteomes" id="UP000076502"/>
    </source>
</evidence>
<dbReference type="AlphaFoldDB" id="A0A154PRG3"/>
<name>A0A154PRG3_DUFNO</name>